<dbReference type="EMBL" id="CM026425">
    <property type="protein sequence ID" value="KAG0575881.1"/>
    <property type="molecule type" value="Genomic_DNA"/>
</dbReference>
<keyword evidence="3" id="KW-1185">Reference proteome</keyword>
<gene>
    <name evidence="2" type="ORF">KC19_5G037100</name>
</gene>
<proteinExistence type="predicted"/>
<name>A0A8T0HZ00_CERPU</name>
<dbReference type="AlphaFoldDB" id="A0A8T0HZ00"/>
<evidence type="ECO:0000313" key="2">
    <source>
        <dbReference type="EMBL" id="KAG0575881.1"/>
    </source>
</evidence>
<sequence>MNSTTNSKKTTMTSTSKNHKPTSIPPTSQTTSPPSPLLTIPPQSSKTPTPTPKLMTLPTMEWQYNVVERIGASAEVEQAPTQMEKSLSWGGSLPDKEARRSCHRHRPRSLAKHGITCPKPSLGGFSVAFVYPWCRFSERDLGTT</sequence>
<accession>A0A8T0HZ00</accession>
<protein>
    <submittedName>
        <fullName evidence="2">Uncharacterized protein</fullName>
    </submittedName>
</protein>
<reference evidence="2" key="1">
    <citation type="submission" date="2020-06" db="EMBL/GenBank/DDBJ databases">
        <title>WGS assembly of Ceratodon purpureus strain R40.</title>
        <authorList>
            <person name="Carey S.B."/>
            <person name="Jenkins J."/>
            <person name="Shu S."/>
            <person name="Lovell J.T."/>
            <person name="Sreedasyam A."/>
            <person name="Maumus F."/>
            <person name="Tiley G.P."/>
            <person name="Fernandez-Pozo N."/>
            <person name="Barry K."/>
            <person name="Chen C."/>
            <person name="Wang M."/>
            <person name="Lipzen A."/>
            <person name="Daum C."/>
            <person name="Saski C.A."/>
            <person name="Payton A.C."/>
            <person name="Mcbreen J.C."/>
            <person name="Conrad R.E."/>
            <person name="Kollar L.M."/>
            <person name="Olsson S."/>
            <person name="Huttunen S."/>
            <person name="Landis J.B."/>
            <person name="Wickett N.J."/>
            <person name="Johnson M.G."/>
            <person name="Rensing S.A."/>
            <person name="Grimwood J."/>
            <person name="Schmutz J."/>
            <person name="Mcdaniel S.F."/>
        </authorList>
    </citation>
    <scope>NUCLEOTIDE SEQUENCE</scope>
    <source>
        <strain evidence="2">R40</strain>
    </source>
</reference>
<evidence type="ECO:0000256" key="1">
    <source>
        <dbReference type="SAM" id="MobiDB-lite"/>
    </source>
</evidence>
<feature type="region of interest" description="Disordered" evidence="1">
    <location>
        <begin position="75"/>
        <end position="108"/>
    </location>
</feature>
<feature type="region of interest" description="Disordered" evidence="1">
    <location>
        <begin position="1"/>
        <end position="55"/>
    </location>
</feature>
<comment type="caution">
    <text evidence="2">The sequence shown here is derived from an EMBL/GenBank/DDBJ whole genome shotgun (WGS) entry which is preliminary data.</text>
</comment>
<organism evidence="2 3">
    <name type="scientific">Ceratodon purpureus</name>
    <name type="common">Fire moss</name>
    <name type="synonym">Dicranum purpureum</name>
    <dbReference type="NCBI Taxonomy" id="3225"/>
    <lineage>
        <taxon>Eukaryota</taxon>
        <taxon>Viridiplantae</taxon>
        <taxon>Streptophyta</taxon>
        <taxon>Embryophyta</taxon>
        <taxon>Bryophyta</taxon>
        <taxon>Bryophytina</taxon>
        <taxon>Bryopsida</taxon>
        <taxon>Dicranidae</taxon>
        <taxon>Pseudoditrichales</taxon>
        <taxon>Ditrichaceae</taxon>
        <taxon>Ceratodon</taxon>
    </lineage>
</organism>
<evidence type="ECO:0000313" key="3">
    <source>
        <dbReference type="Proteomes" id="UP000822688"/>
    </source>
</evidence>
<dbReference type="Proteomes" id="UP000822688">
    <property type="component" value="Chromosome 5"/>
</dbReference>